<accession>A0A3B0V5C6</accession>
<evidence type="ECO:0000313" key="1">
    <source>
        <dbReference type="EMBL" id="VAW35573.1"/>
    </source>
</evidence>
<gene>
    <name evidence="1" type="ORF">MNBD_CHLOROFLEXI01-3321</name>
</gene>
<dbReference type="AlphaFoldDB" id="A0A3B0V5C6"/>
<organism evidence="1">
    <name type="scientific">hydrothermal vent metagenome</name>
    <dbReference type="NCBI Taxonomy" id="652676"/>
    <lineage>
        <taxon>unclassified sequences</taxon>
        <taxon>metagenomes</taxon>
        <taxon>ecological metagenomes</taxon>
    </lineage>
</organism>
<sequence>MPIDPFTATAITATLKWMWDSYGKTFVDGWAKNMVRRKI</sequence>
<name>A0A3B0V5C6_9ZZZZ</name>
<protein>
    <submittedName>
        <fullName evidence="1">Uncharacterized protein</fullName>
    </submittedName>
</protein>
<proteinExistence type="predicted"/>
<reference evidence="1" key="1">
    <citation type="submission" date="2018-06" db="EMBL/GenBank/DDBJ databases">
        <authorList>
            <person name="Zhirakovskaya E."/>
        </authorList>
    </citation>
    <scope>NUCLEOTIDE SEQUENCE</scope>
</reference>
<dbReference type="EMBL" id="UOEU01000592">
    <property type="protein sequence ID" value="VAW35573.1"/>
    <property type="molecule type" value="Genomic_DNA"/>
</dbReference>